<feature type="region of interest" description="Disordered" evidence="2">
    <location>
        <begin position="1425"/>
        <end position="1444"/>
    </location>
</feature>
<feature type="compositionally biased region" description="Basic and acidic residues" evidence="2">
    <location>
        <begin position="1188"/>
        <end position="1211"/>
    </location>
</feature>
<dbReference type="GeneID" id="13443224"/>
<evidence type="ECO:0000313" key="5">
    <source>
        <dbReference type="Proteomes" id="UP000007494"/>
    </source>
</evidence>
<feature type="region of interest" description="Disordered" evidence="2">
    <location>
        <begin position="621"/>
        <end position="641"/>
    </location>
</feature>
<feature type="compositionally biased region" description="Polar residues" evidence="2">
    <location>
        <begin position="939"/>
        <end position="951"/>
    </location>
</feature>
<feature type="compositionally biased region" description="Low complexity" evidence="2">
    <location>
        <begin position="541"/>
        <end position="560"/>
    </location>
</feature>
<reference evidence="4" key="4">
    <citation type="journal article" date="2015" name="PLoS ONE">
        <title>Comprehensive Evaluation of Toxoplasma gondii VEG and Neospora caninum LIV Genomes with Tachyzoite Stage Transcriptome and Proteome Defines Novel Transcript Features.</title>
        <authorList>
            <person name="Ramaprasad A."/>
            <person name="Mourier T."/>
            <person name="Naeem R."/>
            <person name="Malas T.B."/>
            <person name="Moussa E."/>
            <person name="Panigrahi A."/>
            <person name="Vermont S.J."/>
            <person name="Otto T.D."/>
            <person name="Wastling J."/>
            <person name="Pain A."/>
        </authorList>
    </citation>
    <scope>NUCLEOTIDE SEQUENCE</scope>
    <source>
        <strain evidence="4">Liverpool</strain>
    </source>
</reference>
<feature type="region of interest" description="Disordered" evidence="2">
    <location>
        <begin position="437"/>
        <end position="593"/>
    </location>
</feature>
<reference evidence="3" key="1">
    <citation type="submission" date="2011-02" db="EMBL/GenBank/DDBJ databases">
        <authorList>
            <person name="Aslett M."/>
        </authorList>
    </citation>
    <scope>NUCLEOTIDE SEQUENCE</scope>
    <source>
        <strain evidence="3">Liverpool</strain>
    </source>
</reference>
<keyword evidence="5" id="KW-1185">Reference proteome</keyword>
<accession>F0VJ23</accession>
<feature type="region of interest" description="Disordered" evidence="2">
    <location>
        <begin position="1450"/>
        <end position="1653"/>
    </location>
</feature>
<feature type="region of interest" description="Disordered" evidence="2">
    <location>
        <begin position="364"/>
        <end position="410"/>
    </location>
</feature>
<feature type="compositionally biased region" description="Polar residues" evidence="2">
    <location>
        <begin position="364"/>
        <end position="376"/>
    </location>
</feature>
<feature type="coiled-coil region" evidence="1">
    <location>
        <begin position="687"/>
        <end position="834"/>
    </location>
</feature>
<feature type="region of interest" description="Disordered" evidence="2">
    <location>
        <begin position="19"/>
        <end position="92"/>
    </location>
</feature>
<feature type="compositionally biased region" description="Basic and acidic residues" evidence="2">
    <location>
        <begin position="59"/>
        <end position="68"/>
    </location>
</feature>
<evidence type="ECO:0000313" key="3">
    <source>
        <dbReference type="EMBL" id="CBZ53734.1"/>
    </source>
</evidence>
<feature type="compositionally biased region" description="Low complexity" evidence="2">
    <location>
        <begin position="846"/>
        <end position="860"/>
    </location>
</feature>
<dbReference type="Proteomes" id="UP000007494">
    <property type="component" value="Chromosome VIII"/>
</dbReference>
<feature type="region of interest" description="Disordered" evidence="2">
    <location>
        <begin position="835"/>
        <end position="967"/>
    </location>
</feature>
<feature type="compositionally biased region" description="Basic and acidic residues" evidence="2">
    <location>
        <begin position="79"/>
        <end position="92"/>
    </location>
</feature>
<feature type="compositionally biased region" description="Basic and acidic residues" evidence="2">
    <location>
        <begin position="173"/>
        <end position="192"/>
    </location>
</feature>
<sequence length="1653" mass="174821">MPLREASLVYADEGEACADLRQGTGPNSSLLASESGWAASGRESVEDGESPACSSPLSRDSEETERRSSTATGDENGEDGAHSEREACEEGRTFCQERETRECISLFEVEVSQQMNSAASVPPNFATWTADQRGDLGGDPPGFEGEDSRSDCGSSGDSRRQSLVVIPLDEEEPHTAPEEHRQQAELRSRIDVAVRPTRSSSLPPPDSCPPRDVAPPSSDSSLPQAPEVSPPQPRLPSLPSACPPPLPSVSSVLRLSPGSSHPSAPVQELRSSAAATDTPAETGTWRQQLRAPSPVSSSASSPSLRAAGSAHQLPAAVGPSPDDGDFDTVSDWSMCRRPLGHPAKLFVNAGIPVSFIKGGGWGTSSPSPAMLSSQRAPRTPFPSTAADAPRGVGGPTGRRELRELPGTGDGIEVSPHRSFYLNAATVRAAAQADAALHAERTASRQSRAASVSAVGERPVGAHRRLSHFAGTAAGRAEPGTGPGASRERRDSADDVDEHPPRSAERRESSLLAILSHESETEGVHSEVGRVGCRTGNATSRTSSGPSQSPPAASAGTSGSGRRMLWFWGGRQRSAETQEEAAKPSASPASRGSAGGVARLLFGRSEEAKDEEASGLFAPARREGATHERGGLPFRGSGRDSTELERLLDSENEAALRQREMQETLHREDLEAMLKNVQQVKNFLVVKLRECEAALLATAKERNDLEESLRQLGSSLQEKEVQREEALQTLRREKEHQQVELESLRADVARIEARREELEVEVSQLRGEGTLLRAEIHDRMAANTLTTEKLQGTVNQLKSEKRVLVREIVSLRHSLAESRQELANALARLDELEAFVPQPPSSPADPSPSASALSSSSSFARILRRRARPAKAQAPSAPRCEPSSSPAALAEKKPRRSTSAGSGRGSPQTPGEEDRGFESTDELATAATRLESLSVCKRQTPCTDSGESSSRGACSRRPRSASDTANSSSAPASFAFLEQQSAAVGLSLILASPRRNSDAEHSGESESADGARRSQDCGGRAQGPRASVGSSPSRGEKATREQGGWIRTENVAGRVGGALAAGMSRVLRQLENVLTVEETLIVDASGVYTEDGVCVESLEHAFSLGKSDPQAPASLRLAAPASDPFNRGRRVAEAAENGGSALPSHRSPCCAPPVSRGREDVRGEGSSSALGGDAGKASDAFLRSVGVARQKDAHERESREAGLPDRDARDGRTGGSAPPPSSEHERIQKPWSGRGYQWKREDSTSETRAGNNGFGAGDLVVVLSDSEEAAEAATRKCLHGDGTVFTQALWPKKEKSSEETVGGSMRDAVCSVWQAAQDVLAEKTHQLLQPGSSHSPHLHLGSSPEAPEGSPESAPVSSSNYVTPLPASKSTCASSASSSAASPSLSTFLLKTVKGAPQGHLLSPASNANSPWKALLQRHREARRMPLFGSTPYPSTAGGSVGKPVSETVARVGRRQGPSRAEAERKPASKTGGRGARGSARGAEEVGESVRPSGSEEGDGDRAGDGIDAQRRSESEDAGNDVVVLSLGQEDSEREKEREQPGEPTVLERDRDQADLLQEDLRSGSRDSCEGDVETERDSKGDAASCVTTQGRLENEDGEGATAENEEPPEEAEKVDQEESAASGGKRSEEGSHEEQQEAGEKEQEIREKSTAEA</sequence>
<proteinExistence type="predicted"/>
<dbReference type="RefSeq" id="XP_003883766.1">
    <property type="nucleotide sequence ID" value="XM_003883717.1"/>
</dbReference>
<feature type="region of interest" description="Disordered" evidence="2">
    <location>
        <begin position="1118"/>
        <end position="1175"/>
    </location>
</feature>
<feature type="compositionally biased region" description="Low complexity" evidence="2">
    <location>
        <begin position="582"/>
        <end position="593"/>
    </location>
</feature>
<protein>
    <submittedName>
        <fullName evidence="3">Uncharacterized protein</fullName>
    </submittedName>
</protein>
<gene>
    <name evidence="4" type="ORF">BN1204_035160</name>
    <name evidence="3" type="ORF">NCLIV_035160</name>
</gene>
<feature type="compositionally biased region" description="Basic and acidic residues" evidence="2">
    <location>
        <begin position="994"/>
        <end position="1014"/>
    </location>
</feature>
<feature type="compositionally biased region" description="Basic and acidic residues" evidence="2">
    <location>
        <begin position="1530"/>
        <end position="1580"/>
    </location>
</feature>
<feature type="region of interest" description="Disordered" evidence="2">
    <location>
        <begin position="114"/>
        <end position="331"/>
    </location>
</feature>
<feature type="compositionally biased region" description="Low complexity" evidence="2">
    <location>
        <begin position="1329"/>
        <end position="1358"/>
    </location>
</feature>
<feature type="compositionally biased region" description="Low complexity" evidence="2">
    <location>
        <begin position="248"/>
        <end position="260"/>
    </location>
</feature>
<feature type="compositionally biased region" description="Low complexity" evidence="2">
    <location>
        <begin position="291"/>
        <end position="310"/>
    </location>
</feature>
<feature type="region of interest" description="Disordered" evidence="2">
    <location>
        <begin position="993"/>
        <end position="1044"/>
    </location>
</feature>
<reference evidence="5" key="3">
    <citation type="journal article" date="2012" name="PLoS Pathog.">
        <title>Comparative genomics of the apicomplexan parasites Toxoplasma gondii and Neospora caninum: Coccidia differing in host range and transmission strategy.</title>
        <authorList>
            <person name="Reid A.J."/>
            <person name="Vermont S.J."/>
            <person name="Cotton J.A."/>
            <person name="Harris D."/>
            <person name="Hill-Cawthorne G.A."/>
            <person name="Konen-Waisman S."/>
            <person name="Latham S.M."/>
            <person name="Mourier T."/>
            <person name="Norton R."/>
            <person name="Quail M.A."/>
            <person name="Sanders M."/>
            <person name="Shanmugam D."/>
            <person name="Sohal A."/>
            <person name="Wasmuth J.D."/>
            <person name="Brunk B."/>
            <person name="Grigg M.E."/>
            <person name="Howard J.C."/>
            <person name="Parkinson J."/>
            <person name="Roos D.S."/>
            <person name="Trees A.J."/>
            <person name="Berriman M."/>
            <person name="Pain A."/>
            <person name="Wastling J.M."/>
        </authorList>
    </citation>
    <scope>NUCLEOTIDE SEQUENCE [LARGE SCALE GENOMIC DNA]</scope>
    <source>
        <strain evidence="5">Liverpool</strain>
    </source>
</reference>
<feature type="compositionally biased region" description="Pro residues" evidence="2">
    <location>
        <begin position="836"/>
        <end position="845"/>
    </location>
</feature>
<feature type="compositionally biased region" description="Low complexity" evidence="2">
    <location>
        <begin position="1366"/>
        <end position="1379"/>
    </location>
</feature>
<dbReference type="eggNOG" id="ENOG502QZHX">
    <property type="taxonomic scope" value="Eukaryota"/>
</dbReference>
<dbReference type="EMBL" id="FR823390">
    <property type="protein sequence ID" value="CBZ53734.1"/>
    <property type="molecule type" value="Genomic_DNA"/>
</dbReference>
<dbReference type="OrthoDB" id="333913at2759"/>
<evidence type="ECO:0000256" key="1">
    <source>
        <dbReference type="SAM" id="Coils"/>
    </source>
</evidence>
<feature type="compositionally biased region" description="Polar residues" evidence="2">
    <location>
        <begin position="269"/>
        <end position="287"/>
    </location>
</feature>
<feature type="compositionally biased region" description="Basic and acidic residues" evidence="2">
    <location>
        <begin position="572"/>
        <end position="581"/>
    </location>
</feature>
<keyword evidence="1" id="KW-0175">Coiled coil</keyword>
<feature type="compositionally biased region" description="Basic and acidic residues" evidence="2">
    <location>
        <begin position="516"/>
        <end position="527"/>
    </location>
</feature>
<feature type="compositionally biased region" description="Pro residues" evidence="2">
    <location>
        <begin position="228"/>
        <end position="247"/>
    </location>
</feature>
<reference evidence="3" key="2">
    <citation type="submission" date="2011-03" db="EMBL/GenBank/DDBJ databases">
        <title>Comparative genomics and transcriptomics of Neospora caninum and Toxoplasma gondii.</title>
        <authorList>
            <person name="Reid A.J."/>
            <person name="Sohal A."/>
            <person name="Harris D."/>
            <person name="Quail M."/>
            <person name="Sanders M."/>
            <person name="Berriman M."/>
            <person name="Wastling J.M."/>
            <person name="Pain A."/>
        </authorList>
    </citation>
    <scope>NUCLEOTIDE SEQUENCE</scope>
    <source>
        <strain evidence="3">Liverpool</strain>
    </source>
</reference>
<feature type="compositionally biased region" description="Basic and acidic residues" evidence="2">
    <location>
        <begin position="485"/>
        <end position="508"/>
    </location>
</feature>
<feature type="compositionally biased region" description="Low complexity" evidence="2">
    <location>
        <begin position="869"/>
        <end position="878"/>
    </location>
</feature>
<feature type="region of interest" description="Disordered" evidence="2">
    <location>
        <begin position="1326"/>
        <end position="1379"/>
    </location>
</feature>
<evidence type="ECO:0000313" key="4">
    <source>
        <dbReference type="EMBL" id="CEL67723.1"/>
    </source>
</evidence>
<evidence type="ECO:0000256" key="2">
    <source>
        <dbReference type="SAM" id="MobiDB-lite"/>
    </source>
</evidence>
<dbReference type="OMA" id="RRMLWFW"/>
<feature type="compositionally biased region" description="Basic and acidic residues" evidence="2">
    <location>
        <begin position="1625"/>
        <end position="1653"/>
    </location>
</feature>
<organism evidence="3 5">
    <name type="scientific">Neospora caninum (strain Liverpool)</name>
    <dbReference type="NCBI Taxonomy" id="572307"/>
    <lineage>
        <taxon>Eukaryota</taxon>
        <taxon>Sar</taxon>
        <taxon>Alveolata</taxon>
        <taxon>Apicomplexa</taxon>
        <taxon>Conoidasida</taxon>
        <taxon>Coccidia</taxon>
        <taxon>Eucoccidiorida</taxon>
        <taxon>Eimeriorina</taxon>
        <taxon>Sarcocystidae</taxon>
        <taxon>Neospora</taxon>
    </lineage>
</organism>
<feature type="compositionally biased region" description="Acidic residues" evidence="2">
    <location>
        <begin position="1595"/>
        <end position="1609"/>
    </location>
</feature>
<dbReference type="VEuPathDB" id="ToxoDB:NCLIV_035160"/>
<feature type="compositionally biased region" description="Basic and acidic residues" evidence="2">
    <location>
        <begin position="1499"/>
        <end position="1514"/>
    </location>
</feature>
<name>F0VJ23_NEOCL</name>
<feature type="region of interest" description="Disordered" evidence="2">
    <location>
        <begin position="1187"/>
        <end position="1254"/>
    </location>
</feature>
<feature type="compositionally biased region" description="Low complexity" evidence="2">
    <location>
        <begin position="443"/>
        <end position="454"/>
    </location>
</feature>
<dbReference type="EMBL" id="LN714483">
    <property type="protein sequence ID" value="CEL67723.1"/>
    <property type="molecule type" value="Genomic_DNA"/>
</dbReference>
<dbReference type="InParanoid" id="F0VJ23"/>